<proteinExistence type="predicted"/>
<keyword evidence="2" id="KW-0418">Kinase</keyword>
<keyword evidence="2" id="KW-0808">Transferase</keyword>
<reference evidence="2 3" key="1">
    <citation type="submission" date="2016-10" db="EMBL/GenBank/DDBJ databases">
        <authorList>
            <person name="de Groot N.N."/>
        </authorList>
    </citation>
    <scope>NUCLEOTIDE SEQUENCE [LARGE SCALE GENOMIC DNA]</scope>
    <source>
        <strain evidence="2 3">CGMCC 1.11030</strain>
    </source>
</reference>
<dbReference type="CDD" id="cd05154">
    <property type="entry name" value="ACAD10_11_N-like"/>
    <property type="match status" value="1"/>
</dbReference>
<dbReference type="SUPFAM" id="SSF56112">
    <property type="entry name" value="Protein kinase-like (PK-like)"/>
    <property type="match status" value="1"/>
</dbReference>
<dbReference type="Pfam" id="PF01636">
    <property type="entry name" value="APH"/>
    <property type="match status" value="1"/>
</dbReference>
<dbReference type="GO" id="GO:0016301">
    <property type="term" value="F:kinase activity"/>
    <property type="evidence" value="ECO:0007669"/>
    <property type="project" value="UniProtKB-KW"/>
</dbReference>
<dbReference type="Gene3D" id="3.90.1200.10">
    <property type="match status" value="1"/>
</dbReference>
<dbReference type="PANTHER" id="PTHR47829:SF3">
    <property type="entry name" value="AMINOGLYCOSIDE PHOSPHOTRANSFERASE DOMAIN-CONTAINING PROTEIN"/>
    <property type="match status" value="1"/>
</dbReference>
<dbReference type="Gene3D" id="3.30.200.20">
    <property type="entry name" value="Phosphorylase Kinase, domain 1"/>
    <property type="match status" value="1"/>
</dbReference>
<dbReference type="InterPro" id="IPR052898">
    <property type="entry name" value="ACAD10-like"/>
</dbReference>
<dbReference type="EMBL" id="FOQH01000001">
    <property type="protein sequence ID" value="SFH65050.1"/>
    <property type="molecule type" value="Genomic_DNA"/>
</dbReference>
<evidence type="ECO:0000313" key="2">
    <source>
        <dbReference type="EMBL" id="SFH65050.1"/>
    </source>
</evidence>
<dbReference type="PANTHER" id="PTHR47829">
    <property type="entry name" value="HYDROLASE, PUTATIVE (AFU_ORTHOLOGUE AFUA_1G12880)-RELATED"/>
    <property type="match status" value="1"/>
</dbReference>
<organism evidence="2 3">
    <name type="scientific">Albimonas pacifica</name>
    <dbReference type="NCBI Taxonomy" id="1114924"/>
    <lineage>
        <taxon>Bacteria</taxon>
        <taxon>Pseudomonadati</taxon>
        <taxon>Pseudomonadota</taxon>
        <taxon>Alphaproteobacteria</taxon>
        <taxon>Rhodobacterales</taxon>
        <taxon>Paracoccaceae</taxon>
        <taxon>Albimonas</taxon>
    </lineage>
</organism>
<dbReference type="OrthoDB" id="3806873at2"/>
<dbReference type="RefSeq" id="WP_092857113.1">
    <property type="nucleotide sequence ID" value="NZ_FOQH01000001.1"/>
</dbReference>
<keyword evidence="3" id="KW-1185">Reference proteome</keyword>
<name>A0A1I3BS90_9RHOB</name>
<dbReference type="InterPro" id="IPR002575">
    <property type="entry name" value="Aminoglycoside_PTrfase"/>
</dbReference>
<dbReference type="InterPro" id="IPR011009">
    <property type="entry name" value="Kinase-like_dom_sf"/>
</dbReference>
<dbReference type="Proteomes" id="UP000199377">
    <property type="component" value="Unassembled WGS sequence"/>
</dbReference>
<feature type="domain" description="Aminoglycoside phosphotransferase" evidence="1">
    <location>
        <begin position="33"/>
        <end position="261"/>
    </location>
</feature>
<dbReference type="AlphaFoldDB" id="A0A1I3BS90"/>
<sequence length="352" mass="39574">MSREANAAAQLDEAALGAYLEKHVEGFKGLQEAKKFSGGQSNPTYLLTANSGRYVMRAKPPGELLKSAHQVDREYKVMKALGPTAVPVPKMYHLAPDGDESPIGRMFYVMEYLEGRVLWDPRLPDLSPEQRFLTYDALNEAMAALHDVDVKAVGLEDFGRPGSYYERQFGRWSKNYRASETEHHPDMEALIKWLEENMPADDGTVCLVHGDYRLDNAMFHPTEPKLLAVLDWELSTLGHPYADLGYQCAYWRLPYSERVRGIGNLERSRATGLPVEEEYVEAYCRRRGLTGIPNWEFYVAFSLFRYAAIIQGVYKRGLDGNASDPETAKKSGKNVPIVARVAIEGLEKAGSL</sequence>
<protein>
    <submittedName>
        <fullName evidence="2">Predicted kinase, aminoglycoside phosphotransferase (APT) family</fullName>
    </submittedName>
</protein>
<evidence type="ECO:0000313" key="3">
    <source>
        <dbReference type="Proteomes" id="UP000199377"/>
    </source>
</evidence>
<gene>
    <name evidence="2" type="ORF">SAMN05216258_101304</name>
</gene>
<dbReference type="InterPro" id="IPR041726">
    <property type="entry name" value="ACAD10_11_N"/>
</dbReference>
<accession>A0A1I3BS90</accession>
<dbReference type="STRING" id="1114924.SAMN05216258_101304"/>
<evidence type="ECO:0000259" key="1">
    <source>
        <dbReference type="Pfam" id="PF01636"/>
    </source>
</evidence>